<sequence length="303" mass="33169">MSLPLVRLPSLDLVRGFVAVGRRMSVTLAARDLCLTQSAVSRQVQALEDALGVKLLVRGYRSIAFTPEGERLFRAADGALAQLQDVIHAVKGPSGRRLVTLTSTSGLTGLWLIERLGAFLRAHPDIEVRVSANDRAVDLAGEGIDLAIRYGAREAMPRGAEYLFGESVLPVAHPSLHVKALASPADVARHTLLQFDGPYRPWLQWGEWFASQGWDEVRPKAVLRFNQYDQLVHAAVAGQGIALGRRPLVAAMLADGRLRAISAPLPGPATDYAYWLLHAHPEPAPEVVHVMRWIRDEAALVRE</sequence>
<protein>
    <submittedName>
        <fullName evidence="6">LysR substrate-binding domain-containing protein</fullName>
    </submittedName>
</protein>
<dbReference type="PANTHER" id="PTHR30537:SF74">
    <property type="entry name" value="HTH-TYPE TRANSCRIPTIONAL REGULATOR TRPI"/>
    <property type="match status" value="1"/>
</dbReference>
<dbReference type="SUPFAM" id="SSF53850">
    <property type="entry name" value="Periplasmic binding protein-like II"/>
    <property type="match status" value="1"/>
</dbReference>
<dbReference type="InterPro" id="IPR005119">
    <property type="entry name" value="LysR_subst-bd"/>
</dbReference>
<dbReference type="InterPro" id="IPR000847">
    <property type="entry name" value="LysR_HTH_N"/>
</dbReference>
<dbReference type="InterPro" id="IPR058163">
    <property type="entry name" value="LysR-type_TF_proteobact-type"/>
</dbReference>
<evidence type="ECO:0000256" key="4">
    <source>
        <dbReference type="ARBA" id="ARBA00023163"/>
    </source>
</evidence>
<keyword evidence="3" id="KW-0238">DNA-binding</keyword>
<evidence type="ECO:0000256" key="1">
    <source>
        <dbReference type="ARBA" id="ARBA00009437"/>
    </source>
</evidence>
<dbReference type="PANTHER" id="PTHR30537">
    <property type="entry name" value="HTH-TYPE TRANSCRIPTIONAL REGULATOR"/>
    <property type="match status" value="1"/>
</dbReference>
<evidence type="ECO:0000313" key="7">
    <source>
        <dbReference type="Proteomes" id="UP001206126"/>
    </source>
</evidence>
<accession>A0ABT2D7P4</accession>
<evidence type="ECO:0000259" key="5">
    <source>
        <dbReference type="PROSITE" id="PS50931"/>
    </source>
</evidence>
<dbReference type="Pfam" id="PF03466">
    <property type="entry name" value="LysR_substrate"/>
    <property type="match status" value="1"/>
</dbReference>
<dbReference type="InterPro" id="IPR036390">
    <property type="entry name" value="WH_DNA-bd_sf"/>
</dbReference>
<dbReference type="PROSITE" id="PS50931">
    <property type="entry name" value="HTH_LYSR"/>
    <property type="match status" value="1"/>
</dbReference>
<dbReference type="RefSeq" id="WP_258821085.1">
    <property type="nucleotide sequence ID" value="NZ_JANUHB010000001.1"/>
</dbReference>
<dbReference type="Gene3D" id="3.40.190.10">
    <property type="entry name" value="Periplasmic binding protein-like II"/>
    <property type="match status" value="2"/>
</dbReference>
<name>A0ABT2D7P4_9BURK</name>
<dbReference type="PRINTS" id="PR00039">
    <property type="entry name" value="HTHLYSR"/>
</dbReference>
<comment type="caution">
    <text evidence="6">The sequence shown here is derived from an EMBL/GenBank/DDBJ whole genome shotgun (WGS) entry which is preliminary data.</text>
</comment>
<keyword evidence="4" id="KW-0804">Transcription</keyword>
<dbReference type="CDD" id="cd08432">
    <property type="entry name" value="PBP2_GcdR_TrpI_HvrB_AmpR_like"/>
    <property type="match status" value="1"/>
</dbReference>
<reference evidence="6 7" key="1">
    <citation type="submission" date="2022-08" db="EMBL/GenBank/DDBJ databases">
        <title>Reclassification of Massilia species as members of the genera Telluria, Duganella, Pseudoduganella, Mokoshia gen. nov. and Zemynaea gen. nov. using orthogonal and non-orthogonal genome-based approaches.</title>
        <authorList>
            <person name="Bowman J.P."/>
        </authorList>
    </citation>
    <scope>NUCLEOTIDE SEQUENCE [LARGE SCALE GENOMIC DNA]</scope>
    <source>
        <strain evidence="6 7">JCM 31605</strain>
    </source>
</reference>
<proteinExistence type="inferred from homology"/>
<comment type="similarity">
    <text evidence="1">Belongs to the LysR transcriptional regulatory family.</text>
</comment>
<dbReference type="EMBL" id="JANUHB010000001">
    <property type="protein sequence ID" value="MCS0807315.1"/>
    <property type="molecule type" value="Genomic_DNA"/>
</dbReference>
<evidence type="ECO:0000313" key="6">
    <source>
        <dbReference type="EMBL" id="MCS0807315.1"/>
    </source>
</evidence>
<dbReference type="Proteomes" id="UP001206126">
    <property type="component" value="Unassembled WGS sequence"/>
</dbReference>
<dbReference type="Pfam" id="PF00126">
    <property type="entry name" value="HTH_1"/>
    <property type="match status" value="1"/>
</dbReference>
<dbReference type="Gene3D" id="1.10.10.10">
    <property type="entry name" value="Winged helix-like DNA-binding domain superfamily/Winged helix DNA-binding domain"/>
    <property type="match status" value="1"/>
</dbReference>
<evidence type="ECO:0000256" key="3">
    <source>
        <dbReference type="ARBA" id="ARBA00023125"/>
    </source>
</evidence>
<organism evidence="6 7">
    <name type="scientific">Massilia agilis</name>
    <dbReference type="NCBI Taxonomy" id="1811226"/>
    <lineage>
        <taxon>Bacteria</taxon>
        <taxon>Pseudomonadati</taxon>
        <taxon>Pseudomonadota</taxon>
        <taxon>Betaproteobacteria</taxon>
        <taxon>Burkholderiales</taxon>
        <taxon>Oxalobacteraceae</taxon>
        <taxon>Telluria group</taxon>
        <taxon>Massilia</taxon>
    </lineage>
</organism>
<gene>
    <name evidence="6" type="ORF">NX774_05185</name>
</gene>
<evidence type="ECO:0000256" key="2">
    <source>
        <dbReference type="ARBA" id="ARBA00023015"/>
    </source>
</evidence>
<dbReference type="SUPFAM" id="SSF46785">
    <property type="entry name" value="Winged helix' DNA-binding domain"/>
    <property type="match status" value="1"/>
</dbReference>
<dbReference type="InterPro" id="IPR036388">
    <property type="entry name" value="WH-like_DNA-bd_sf"/>
</dbReference>
<keyword evidence="7" id="KW-1185">Reference proteome</keyword>
<feature type="domain" description="HTH lysR-type" evidence="5">
    <location>
        <begin position="9"/>
        <end position="66"/>
    </location>
</feature>
<keyword evidence="2" id="KW-0805">Transcription regulation</keyword>